<feature type="domain" description="SGNH hydrolase-type esterase" evidence="6">
    <location>
        <begin position="397"/>
        <end position="572"/>
    </location>
</feature>
<evidence type="ECO:0000313" key="7">
    <source>
        <dbReference type="EMBL" id="AYF96831.1"/>
    </source>
</evidence>
<evidence type="ECO:0000256" key="2">
    <source>
        <dbReference type="ARBA" id="ARBA00022676"/>
    </source>
</evidence>
<organism evidence="7 8">
    <name type="scientific">Protaetiibacter intestinalis</name>
    <dbReference type="NCBI Taxonomy" id="2419774"/>
    <lineage>
        <taxon>Bacteria</taxon>
        <taxon>Bacillati</taxon>
        <taxon>Actinomycetota</taxon>
        <taxon>Actinomycetes</taxon>
        <taxon>Micrococcales</taxon>
        <taxon>Microbacteriaceae</taxon>
        <taxon>Protaetiibacter</taxon>
    </lineage>
</organism>
<accession>A0A387B550</accession>
<dbReference type="Gene3D" id="3.40.50.1110">
    <property type="entry name" value="SGNH hydrolase"/>
    <property type="match status" value="1"/>
</dbReference>
<dbReference type="PANTHER" id="PTHR45947:SF3">
    <property type="entry name" value="SULFOQUINOVOSYL TRANSFERASE SQD2"/>
    <property type="match status" value="1"/>
</dbReference>
<dbReference type="CDD" id="cd01832">
    <property type="entry name" value="SGNH_hydrolase_like_1"/>
    <property type="match status" value="1"/>
</dbReference>
<dbReference type="InterPro" id="IPR001296">
    <property type="entry name" value="Glyco_trans_1"/>
</dbReference>
<evidence type="ECO:0000259" key="4">
    <source>
        <dbReference type="Pfam" id="PF00534"/>
    </source>
</evidence>
<evidence type="ECO:0000259" key="5">
    <source>
        <dbReference type="Pfam" id="PF13439"/>
    </source>
</evidence>
<dbReference type="SUPFAM" id="SSF52266">
    <property type="entry name" value="SGNH hydrolase"/>
    <property type="match status" value="1"/>
</dbReference>
<gene>
    <name evidence="7" type="ORF">D7I47_00225</name>
</gene>
<feature type="domain" description="Glycosyltransferase subfamily 4-like N-terminal" evidence="5">
    <location>
        <begin position="15"/>
        <end position="181"/>
    </location>
</feature>
<keyword evidence="3 7" id="KW-0808">Transferase</keyword>
<reference evidence="8" key="1">
    <citation type="submission" date="2018-09" db="EMBL/GenBank/DDBJ databases">
        <title>Genome sequencing of strain 2DFWR-13.</title>
        <authorList>
            <person name="Heo J."/>
            <person name="Kim S.-J."/>
            <person name="Kwon S.-W."/>
        </authorList>
    </citation>
    <scope>NUCLEOTIDE SEQUENCE [LARGE SCALE GENOMIC DNA]</scope>
    <source>
        <strain evidence="8">2DFWR-13</strain>
    </source>
</reference>
<evidence type="ECO:0000256" key="1">
    <source>
        <dbReference type="ARBA" id="ARBA00021292"/>
    </source>
</evidence>
<dbReference type="Gene3D" id="3.40.50.2000">
    <property type="entry name" value="Glycogen Phosphorylase B"/>
    <property type="match status" value="2"/>
</dbReference>
<name>A0A387B550_9MICO</name>
<dbReference type="GO" id="GO:0016758">
    <property type="term" value="F:hexosyltransferase activity"/>
    <property type="evidence" value="ECO:0007669"/>
    <property type="project" value="TreeGrafter"/>
</dbReference>
<dbReference type="KEGG" id="lyd:D7I47_00225"/>
<feature type="domain" description="Glycosyl transferase family 1" evidence="4">
    <location>
        <begin position="188"/>
        <end position="343"/>
    </location>
</feature>
<dbReference type="PANTHER" id="PTHR45947">
    <property type="entry name" value="SULFOQUINOVOSYL TRANSFERASE SQD2"/>
    <property type="match status" value="1"/>
</dbReference>
<keyword evidence="2" id="KW-0328">Glycosyltransferase</keyword>
<dbReference type="AlphaFoldDB" id="A0A387B550"/>
<dbReference type="SUPFAM" id="SSF53756">
    <property type="entry name" value="UDP-Glycosyltransferase/glycogen phosphorylase"/>
    <property type="match status" value="1"/>
</dbReference>
<keyword evidence="8" id="KW-1185">Reference proteome</keyword>
<evidence type="ECO:0000259" key="6">
    <source>
        <dbReference type="Pfam" id="PF13472"/>
    </source>
</evidence>
<evidence type="ECO:0000256" key="3">
    <source>
        <dbReference type="ARBA" id="ARBA00022679"/>
    </source>
</evidence>
<dbReference type="GO" id="GO:1901137">
    <property type="term" value="P:carbohydrate derivative biosynthetic process"/>
    <property type="evidence" value="ECO:0007669"/>
    <property type="project" value="UniProtKB-ARBA"/>
</dbReference>
<dbReference type="Pfam" id="PF13439">
    <property type="entry name" value="Glyco_transf_4"/>
    <property type="match status" value="1"/>
</dbReference>
<dbReference type="CDD" id="cd03814">
    <property type="entry name" value="GT4-like"/>
    <property type="match status" value="1"/>
</dbReference>
<dbReference type="InterPro" id="IPR036514">
    <property type="entry name" value="SGNH_hydro_sf"/>
</dbReference>
<dbReference type="EMBL" id="CP032630">
    <property type="protein sequence ID" value="AYF96831.1"/>
    <property type="molecule type" value="Genomic_DNA"/>
</dbReference>
<evidence type="ECO:0000313" key="8">
    <source>
        <dbReference type="Proteomes" id="UP000278886"/>
    </source>
</evidence>
<dbReference type="Proteomes" id="UP000278886">
    <property type="component" value="Chromosome"/>
</dbReference>
<sequence>MRVALIAESFLPHMNGVTHSLLQVIRHLEAAGHETLVVAPRSGRTRPETEAGELALLRSVPLPGYPQVRLVVASTARLTALLRDFAPDVVHLASPFLLGWQAVRAAERLGIPTVAVYQTDIPAYARRYGIAGAEAGLGRHLARLHQRATITLAPSTAACDDLAVLGVPRVRRWARGVDAERFHPSRRDAARRARLAPGGEVLVGYVGRLAPEKQVEDLAALAGLPGIRLVIIGDGPDRARLEQLLPDAAFLGFRSGDALAADVASLDLFVHPGESETFCQTVQEALASGVPVVATGRGGPRDLVDSGRTGWLYRPGDLAELRSRVADLAGDAAKRRAFAVAARAAVERRSWSALGEELLGHYRAALVIGAGEQLPPAVGAPPAEPVALARRITRFAALGDSLTEGLCDTSRQAPGEYRGWTDRLALLLAHAEGRREPLHYGNLAVRSRRVGDVLTEQLPRARELGADFVTVLIGANDLVRVGAPTLRLAAELADGVDALRAGGAEVLLVAPFAPPRGYLRALDDRALVFARELRRRARESGALFLDPAQQLDLADPRMWAGDRVHLSSRGHRMLSYLAAEALGLADAVQLAALEAAIHDEEPGADDEPLTHARWLWTHVRPWAARRIRGRTAGDGRVAKHDELVPILPAARPGVPHPIR</sequence>
<dbReference type="Pfam" id="PF00534">
    <property type="entry name" value="Glycos_transf_1"/>
    <property type="match status" value="1"/>
</dbReference>
<dbReference type="Pfam" id="PF13472">
    <property type="entry name" value="Lipase_GDSL_2"/>
    <property type="match status" value="1"/>
</dbReference>
<protein>
    <recommendedName>
        <fullName evidence="1">D-inositol 3-phosphate glycosyltransferase</fullName>
    </recommendedName>
</protein>
<proteinExistence type="predicted"/>
<dbReference type="OrthoDB" id="9802525at2"/>
<dbReference type="RefSeq" id="WP_120761182.1">
    <property type="nucleotide sequence ID" value="NZ_CP032630.1"/>
</dbReference>
<dbReference type="InterPro" id="IPR028098">
    <property type="entry name" value="Glyco_trans_4-like_N"/>
</dbReference>
<dbReference type="InterPro" id="IPR013830">
    <property type="entry name" value="SGNH_hydro"/>
</dbReference>
<dbReference type="InterPro" id="IPR050194">
    <property type="entry name" value="Glycosyltransferase_grp1"/>
</dbReference>